<dbReference type="GO" id="GO:0043171">
    <property type="term" value="P:peptide catabolic process"/>
    <property type="evidence" value="ECO:0007669"/>
    <property type="project" value="TreeGrafter"/>
</dbReference>
<sequence>MKKTLLPLLMLLVSLGTRAQQLPTSPNYQANDRFEQLGTTLPTPNTYRTASGAPGKEYWQQRADYDIKAELDDDNRRIIGTETITFYNQSPDDLKYIWMQLDQNLFKNDGIAARSRTGTVNEKGMTTTQLQDLNSARGATLDPKIKYGYNITAVKDKAGKALPFTINGTMMRIDLPLVMKTGTAFVFSVDWNYNITEYYGRSGYEYFPKDGNANYFIAHWFPRMAPYDDVNGWNHKQFLGQGEFALIFGNYKVAITVPSDHVVAASGECQNYAQVLTAAQKQRLKQAETSKTPVMIVTQAEAEKAEKRENKNPGKKTWIYKADNVRDFAFASSRKFIWDAMQSDVYKSGRKIWCMSVYPKEGNPLWEQYSTRAVAHTLKSYGARTFEYPYPVAISCHSVAGGGMEYPMISFNGGRPEEDGTYTEAVKYGMIGVIIHEVGHNFFPMIVNSDERQWAWMDEGLNTFCQYLAEKEWDFNFPTRRGEPNQITEYMSSDKSVLSPIMASAENIIGLGPNAYGKPATALNILRETVMGRELFDHAFKEYATRWRFKSPTPADFFRTMEDASGVDLDWFWKGWFYGTEPVDQELVTVDWFSIDTQNPAIEKEIARKEDARKKTTMSKIQDAKTKGETVVAEDSTMADFYNRYDPFKVTDADKQKYEQYLATLTENERQLIQENTNFYTLSIKNKGGVPMPVIVKMGFEDGTDSVAVYPAEIWRFNDAQINKVVATKKKVVQWTLDPYQQIADIDTENNSFPRIAQPTRFQIFKQQQQKKALNPMQMQGAGGTKISTDPKN</sequence>
<evidence type="ECO:0000256" key="1">
    <source>
        <dbReference type="SAM" id="MobiDB-lite"/>
    </source>
</evidence>
<dbReference type="SUPFAM" id="SSF55486">
    <property type="entry name" value="Metalloproteases ('zincins'), catalytic domain"/>
    <property type="match status" value="1"/>
</dbReference>
<protein>
    <recommendedName>
        <fullName evidence="3">Peptidase M1 membrane alanine aminopeptidase domain-containing protein</fullName>
    </recommendedName>
</protein>
<evidence type="ECO:0000256" key="2">
    <source>
        <dbReference type="SAM" id="SignalP"/>
    </source>
</evidence>
<dbReference type="Proteomes" id="UP000198748">
    <property type="component" value="Unassembled WGS sequence"/>
</dbReference>
<gene>
    <name evidence="4" type="ORF">SAMN04487996_10940</name>
</gene>
<dbReference type="CDD" id="cd09604">
    <property type="entry name" value="M1_APN_like"/>
    <property type="match status" value="1"/>
</dbReference>
<dbReference type="OrthoDB" id="9814383at2"/>
<feature type="chain" id="PRO_5011775432" description="Peptidase M1 membrane alanine aminopeptidase domain-containing protein" evidence="2">
    <location>
        <begin position="20"/>
        <end position="793"/>
    </location>
</feature>
<organism evidence="4 5">
    <name type="scientific">Dyadobacter soli</name>
    <dbReference type="NCBI Taxonomy" id="659014"/>
    <lineage>
        <taxon>Bacteria</taxon>
        <taxon>Pseudomonadati</taxon>
        <taxon>Bacteroidota</taxon>
        <taxon>Cytophagia</taxon>
        <taxon>Cytophagales</taxon>
        <taxon>Spirosomataceae</taxon>
        <taxon>Dyadobacter</taxon>
    </lineage>
</organism>
<feature type="domain" description="Peptidase M1 membrane alanine aminopeptidase" evidence="3">
    <location>
        <begin position="385"/>
        <end position="576"/>
    </location>
</feature>
<dbReference type="GO" id="GO:0005615">
    <property type="term" value="C:extracellular space"/>
    <property type="evidence" value="ECO:0007669"/>
    <property type="project" value="TreeGrafter"/>
</dbReference>
<dbReference type="InterPro" id="IPR027268">
    <property type="entry name" value="Peptidase_M4/M1_CTD_sf"/>
</dbReference>
<dbReference type="GO" id="GO:0008270">
    <property type="term" value="F:zinc ion binding"/>
    <property type="evidence" value="ECO:0007669"/>
    <property type="project" value="InterPro"/>
</dbReference>
<dbReference type="PANTHER" id="PTHR11533:SF174">
    <property type="entry name" value="PUROMYCIN-SENSITIVE AMINOPEPTIDASE-RELATED"/>
    <property type="match status" value="1"/>
</dbReference>
<keyword evidence="5" id="KW-1185">Reference proteome</keyword>
<dbReference type="GO" id="GO:0070006">
    <property type="term" value="F:metalloaminopeptidase activity"/>
    <property type="evidence" value="ECO:0007669"/>
    <property type="project" value="TreeGrafter"/>
</dbReference>
<dbReference type="AlphaFoldDB" id="A0A1G7IMM5"/>
<evidence type="ECO:0000313" key="5">
    <source>
        <dbReference type="Proteomes" id="UP000198748"/>
    </source>
</evidence>
<dbReference type="EMBL" id="FNAN01000009">
    <property type="protein sequence ID" value="SDF13784.1"/>
    <property type="molecule type" value="Genomic_DNA"/>
</dbReference>
<dbReference type="PANTHER" id="PTHR11533">
    <property type="entry name" value="PROTEASE M1 ZINC METALLOPROTEASE"/>
    <property type="match status" value="1"/>
</dbReference>
<keyword evidence="2" id="KW-0732">Signal</keyword>
<feature type="region of interest" description="Disordered" evidence="1">
    <location>
        <begin position="773"/>
        <end position="793"/>
    </location>
</feature>
<dbReference type="GO" id="GO:0042277">
    <property type="term" value="F:peptide binding"/>
    <property type="evidence" value="ECO:0007669"/>
    <property type="project" value="TreeGrafter"/>
</dbReference>
<evidence type="ECO:0000313" key="4">
    <source>
        <dbReference type="EMBL" id="SDF13784.1"/>
    </source>
</evidence>
<dbReference type="InterPro" id="IPR050344">
    <property type="entry name" value="Peptidase_M1_aminopeptidases"/>
</dbReference>
<dbReference type="RefSeq" id="WP_090151689.1">
    <property type="nucleotide sequence ID" value="NZ_FNAN01000009.1"/>
</dbReference>
<dbReference type="GO" id="GO:0005737">
    <property type="term" value="C:cytoplasm"/>
    <property type="evidence" value="ECO:0007669"/>
    <property type="project" value="TreeGrafter"/>
</dbReference>
<dbReference type="Gene3D" id="1.10.390.10">
    <property type="entry name" value="Neutral Protease Domain 2"/>
    <property type="match status" value="1"/>
</dbReference>
<dbReference type="GO" id="GO:0016020">
    <property type="term" value="C:membrane"/>
    <property type="evidence" value="ECO:0007669"/>
    <property type="project" value="TreeGrafter"/>
</dbReference>
<dbReference type="InterPro" id="IPR014782">
    <property type="entry name" value="Peptidase_M1_dom"/>
</dbReference>
<dbReference type="STRING" id="659014.SAMN04487996_10940"/>
<proteinExistence type="predicted"/>
<accession>A0A1G7IMM5</accession>
<feature type="signal peptide" evidence="2">
    <location>
        <begin position="1"/>
        <end position="19"/>
    </location>
</feature>
<evidence type="ECO:0000259" key="3">
    <source>
        <dbReference type="Pfam" id="PF01433"/>
    </source>
</evidence>
<reference evidence="5" key="1">
    <citation type="submission" date="2016-10" db="EMBL/GenBank/DDBJ databases">
        <authorList>
            <person name="Varghese N."/>
            <person name="Submissions S."/>
        </authorList>
    </citation>
    <scope>NUCLEOTIDE SEQUENCE [LARGE SCALE GENOMIC DNA]</scope>
    <source>
        <strain evidence="5">DSM 25329</strain>
    </source>
</reference>
<dbReference type="Pfam" id="PF01433">
    <property type="entry name" value="Peptidase_M1"/>
    <property type="match status" value="1"/>
</dbReference>
<name>A0A1G7IMM5_9BACT</name>